<comment type="caution">
    <text evidence="2">The sequence shown here is derived from an EMBL/GenBank/DDBJ whole genome shotgun (WGS) entry which is preliminary data.</text>
</comment>
<accession>A0AA91DLN8</accession>
<proteinExistence type="predicted"/>
<dbReference type="EMBL" id="LVHG01000055">
    <property type="protein sequence ID" value="OAK61701.1"/>
    <property type="molecule type" value="Genomic_DNA"/>
</dbReference>
<name>A0AA91DLN8_VARPD</name>
<protein>
    <submittedName>
        <fullName evidence="2">Uncharacterized protein</fullName>
    </submittedName>
</protein>
<gene>
    <name evidence="2" type="ORF">A3K87_20660</name>
</gene>
<reference evidence="2 3" key="1">
    <citation type="submission" date="2016-03" db="EMBL/GenBank/DDBJ databases">
        <title>Genome sequence of Variovorax paradoxus KB5.</title>
        <authorList>
            <person name="Jeong H."/>
            <person name="Hong C.E."/>
            <person name="Jo S.H."/>
            <person name="Park J.M."/>
        </authorList>
    </citation>
    <scope>NUCLEOTIDE SEQUENCE [LARGE SCALE GENOMIC DNA]</scope>
    <source>
        <strain evidence="2 3">KB5</strain>
    </source>
</reference>
<evidence type="ECO:0000313" key="3">
    <source>
        <dbReference type="Proteomes" id="UP000077852"/>
    </source>
</evidence>
<feature type="region of interest" description="Disordered" evidence="1">
    <location>
        <begin position="1"/>
        <end position="38"/>
    </location>
</feature>
<evidence type="ECO:0000313" key="2">
    <source>
        <dbReference type="EMBL" id="OAK61701.1"/>
    </source>
</evidence>
<organism evidence="2 3">
    <name type="scientific">Variovorax paradoxus</name>
    <dbReference type="NCBI Taxonomy" id="34073"/>
    <lineage>
        <taxon>Bacteria</taxon>
        <taxon>Pseudomonadati</taxon>
        <taxon>Pseudomonadota</taxon>
        <taxon>Betaproteobacteria</taxon>
        <taxon>Burkholderiales</taxon>
        <taxon>Comamonadaceae</taxon>
        <taxon>Variovorax</taxon>
    </lineage>
</organism>
<evidence type="ECO:0000256" key="1">
    <source>
        <dbReference type="SAM" id="MobiDB-lite"/>
    </source>
</evidence>
<sequence>MEQPMAFDAPEPISPASLPATGASGTAPARPPAPSKPLVRRGTGAAIYQAIVDLGESNKVATRQVLMELLGLPYSIIDDHVKRMIEDGRLRRVVHGVFEAVPPAAEDRAVSMTFVPGGGGKLEVGDACIDLTLRELRMVGLATAGVVMQFGREA</sequence>
<dbReference type="AlphaFoldDB" id="A0AA91DLN8"/>
<dbReference type="Proteomes" id="UP000077852">
    <property type="component" value="Unassembled WGS sequence"/>
</dbReference>